<accession>A0ABV7C1J2</accession>
<evidence type="ECO:0000313" key="2">
    <source>
        <dbReference type="EMBL" id="MFC3003821.1"/>
    </source>
</evidence>
<gene>
    <name evidence="2" type="ORF">ACFOD3_28260</name>
</gene>
<protein>
    <submittedName>
        <fullName evidence="2">Uncharacterized protein</fullName>
    </submittedName>
</protein>
<dbReference type="Proteomes" id="UP001595420">
    <property type="component" value="Unassembled WGS sequence"/>
</dbReference>
<dbReference type="EMBL" id="JBHRSB010000016">
    <property type="protein sequence ID" value="MFC3003821.1"/>
    <property type="molecule type" value="Genomic_DNA"/>
</dbReference>
<evidence type="ECO:0000313" key="3">
    <source>
        <dbReference type="Proteomes" id="UP001595420"/>
    </source>
</evidence>
<keyword evidence="3" id="KW-1185">Reference proteome</keyword>
<feature type="region of interest" description="Disordered" evidence="1">
    <location>
        <begin position="101"/>
        <end position="137"/>
    </location>
</feature>
<proteinExistence type="predicted"/>
<organism evidence="2 3">
    <name type="scientific">Falsiroseomonas tokyonensis</name>
    <dbReference type="NCBI Taxonomy" id="430521"/>
    <lineage>
        <taxon>Bacteria</taxon>
        <taxon>Pseudomonadati</taxon>
        <taxon>Pseudomonadota</taxon>
        <taxon>Alphaproteobacteria</taxon>
        <taxon>Acetobacterales</taxon>
        <taxon>Roseomonadaceae</taxon>
        <taxon>Falsiroseomonas</taxon>
    </lineage>
</organism>
<reference evidence="3" key="1">
    <citation type="journal article" date="2019" name="Int. J. Syst. Evol. Microbiol.">
        <title>The Global Catalogue of Microorganisms (GCM) 10K type strain sequencing project: providing services to taxonomists for standard genome sequencing and annotation.</title>
        <authorList>
            <consortium name="The Broad Institute Genomics Platform"/>
            <consortium name="The Broad Institute Genome Sequencing Center for Infectious Disease"/>
            <person name="Wu L."/>
            <person name="Ma J."/>
        </authorList>
    </citation>
    <scope>NUCLEOTIDE SEQUENCE [LARGE SCALE GENOMIC DNA]</scope>
    <source>
        <strain evidence="3">CGMCC 1.16855</strain>
    </source>
</reference>
<sequence length="137" mass="15598">MGEISEGDLRAKLRGGERITGVIVVARTIDDALEYTPFLLLSWRRGYYRIVRWRGGERRYRDFDRLLRLVRELGWADGVSVFDMDDPKLRRVRAVAHALGVEPTPRAKKGDDDDMPPMDIFGSNPPDEDEAEPASPV</sequence>
<feature type="compositionally biased region" description="Acidic residues" evidence="1">
    <location>
        <begin position="126"/>
        <end position="137"/>
    </location>
</feature>
<name>A0ABV7C1J2_9PROT</name>
<comment type="caution">
    <text evidence="2">The sequence shown here is derived from an EMBL/GenBank/DDBJ whole genome shotgun (WGS) entry which is preliminary data.</text>
</comment>
<evidence type="ECO:0000256" key="1">
    <source>
        <dbReference type="SAM" id="MobiDB-lite"/>
    </source>
</evidence>
<dbReference type="RefSeq" id="WP_216840262.1">
    <property type="nucleotide sequence ID" value="NZ_JAFNJS010000016.1"/>
</dbReference>